<sequence>MQYTHAYYTLKRHINTEIHIQKQKQ</sequence>
<evidence type="ECO:0000313" key="1">
    <source>
        <dbReference type="EMBL" id="KHG15046.1"/>
    </source>
</evidence>
<keyword evidence="2" id="KW-1185">Reference proteome</keyword>
<dbReference type="EMBL" id="KN402846">
    <property type="protein sequence ID" value="KHG15046.1"/>
    <property type="molecule type" value="Genomic_DNA"/>
</dbReference>
<evidence type="ECO:0000313" key="2">
    <source>
        <dbReference type="Proteomes" id="UP000032142"/>
    </source>
</evidence>
<accession>A0A0B0NVC8</accession>
<proteinExistence type="predicted"/>
<organism evidence="1 2">
    <name type="scientific">Gossypium arboreum</name>
    <name type="common">Tree cotton</name>
    <name type="synonym">Gossypium nanking</name>
    <dbReference type="NCBI Taxonomy" id="29729"/>
    <lineage>
        <taxon>Eukaryota</taxon>
        <taxon>Viridiplantae</taxon>
        <taxon>Streptophyta</taxon>
        <taxon>Embryophyta</taxon>
        <taxon>Tracheophyta</taxon>
        <taxon>Spermatophyta</taxon>
        <taxon>Magnoliopsida</taxon>
        <taxon>eudicotyledons</taxon>
        <taxon>Gunneridae</taxon>
        <taxon>Pentapetalae</taxon>
        <taxon>rosids</taxon>
        <taxon>malvids</taxon>
        <taxon>Malvales</taxon>
        <taxon>Malvaceae</taxon>
        <taxon>Malvoideae</taxon>
        <taxon>Gossypium</taxon>
    </lineage>
</organism>
<dbReference type="AlphaFoldDB" id="A0A0B0NVC8"/>
<protein>
    <submittedName>
        <fullName evidence="1">Uncharacterized protein</fullName>
    </submittedName>
</protein>
<reference evidence="2" key="1">
    <citation type="submission" date="2014-09" db="EMBL/GenBank/DDBJ databases">
        <authorList>
            <person name="Mudge J."/>
            <person name="Ramaraj T."/>
            <person name="Lindquist I.E."/>
            <person name="Bharti A.K."/>
            <person name="Sundararajan A."/>
            <person name="Cameron C.T."/>
            <person name="Woodward J.E."/>
            <person name="May G.D."/>
            <person name="Brubaker C."/>
            <person name="Broadhvest J."/>
            <person name="Wilkins T.A."/>
        </authorList>
    </citation>
    <scope>NUCLEOTIDE SEQUENCE</scope>
    <source>
        <strain evidence="2">cv. AKA8401</strain>
    </source>
</reference>
<name>A0A0B0NVC8_GOSAR</name>
<dbReference type="Proteomes" id="UP000032142">
    <property type="component" value="Unassembled WGS sequence"/>
</dbReference>
<gene>
    <name evidence="1" type="ORF">F383_18826</name>
</gene>